<dbReference type="RefSeq" id="WP_099151514.1">
    <property type="nucleotide sequence ID" value="NZ_PDUD01000023.1"/>
</dbReference>
<dbReference type="Gene3D" id="3.40.1780.10">
    <property type="entry name" value="QueA-like"/>
    <property type="match status" value="2"/>
</dbReference>
<dbReference type="InterPro" id="IPR036100">
    <property type="entry name" value="QueA_sf"/>
</dbReference>
<keyword evidence="3" id="KW-0949">S-adenosyl-L-methionine</keyword>
<organism evidence="5 6">
    <name type="scientific">Flavilitoribacter nigricans (strain ATCC 23147 / DSM 23189 / NBRC 102662 / NCIMB 1420 / SS-2)</name>
    <name type="common">Lewinella nigricans</name>
    <dbReference type="NCBI Taxonomy" id="1122177"/>
    <lineage>
        <taxon>Bacteria</taxon>
        <taxon>Pseudomonadati</taxon>
        <taxon>Bacteroidota</taxon>
        <taxon>Saprospiria</taxon>
        <taxon>Saprospirales</taxon>
        <taxon>Lewinellaceae</taxon>
        <taxon>Flavilitoribacter</taxon>
    </lineage>
</organism>
<protein>
    <submittedName>
        <fullName evidence="5">S-adenosylmethionine tRNA ribosyltransferase</fullName>
    </submittedName>
</protein>
<accession>A0A2D0N9Z9</accession>
<evidence type="ECO:0000256" key="2">
    <source>
        <dbReference type="ARBA" id="ARBA00022679"/>
    </source>
</evidence>
<dbReference type="Pfam" id="PF02547">
    <property type="entry name" value="Queuosine_synth"/>
    <property type="match status" value="1"/>
</dbReference>
<evidence type="ECO:0000313" key="5">
    <source>
        <dbReference type="EMBL" id="PHN04969.1"/>
    </source>
</evidence>
<name>A0A2D0N9Z9_FLAN2</name>
<sequence>MSTPKHIEIADYTYDLPDDRIAQYPLAERDDARLLVYRDGQISASDFKHLRDQLPDRSLLVFNDTRVIHARLHFTLPNGKLLEIFCLEPLQPAEYQQNFGASGSVRWKCLIGGNRKWKSGVIESSIPGPEGIFTLQAERIGRLEDAFEVAFSWTADLSFGEVLHAAGVIPLPPYMQRASEAADADRYQTVYARLDGSVAAPTAGLHFTDRVFRDMDAKQIDRLFVTLHVGAGTFKPVKSEKIGDHHMHQESIYLSLDDVQVLLDSVAAGRKIISVGTTSTRLLESIYWHGCMLLQQQSAPDAPIDVPQWAPYELAAHQYSATEALAAVREQIRALPDQLLTGQTQVMIAPGYTFRIIDGLITNFHQPNSTLLLLVAALIGPDWKKVYQYALEHDFRFLSYGDGSLLWAAAPTGA</sequence>
<dbReference type="GO" id="GO:0051075">
    <property type="term" value="F:S-adenosylmethionine:tRNA ribosyltransferase-isomerase activity"/>
    <property type="evidence" value="ECO:0007669"/>
    <property type="project" value="TreeGrafter"/>
</dbReference>
<dbReference type="InterPro" id="IPR042118">
    <property type="entry name" value="QueA_dom1"/>
</dbReference>
<keyword evidence="6" id="KW-1185">Reference proteome</keyword>
<dbReference type="AlphaFoldDB" id="A0A2D0N9Z9"/>
<evidence type="ECO:0000256" key="3">
    <source>
        <dbReference type="ARBA" id="ARBA00022691"/>
    </source>
</evidence>
<dbReference type="PANTHER" id="PTHR30307">
    <property type="entry name" value="S-ADENOSYLMETHIONINE:TRNA RIBOSYLTRANSFERASE-ISOMERASE"/>
    <property type="match status" value="1"/>
</dbReference>
<dbReference type="EMBL" id="PDUD01000023">
    <property type="protein sequence ID" value="PHN04969.1"/>
    <property type="molecule type" value="Genomic_DNA"/>
</dbReference>
<dbReference type="PANTHER" id="PTHR30307:SF0">
    <property type="entry name" value="S-ADENOSYLMETHIONINE:TRNA RIBOSYLTRANSFERASE-ISOMERASE"/>
    <property type="match status" value="1"/>
</dbReference>
<gene>
    <name evidence="5" type="ORF">CRP01_18230</name>
</gene>
<evidence type="ECO:0000256" key="1">
    <source>
        <dbReference type="ARBA" id="ARBA00022490"/>
    </source>
</evidence>
<dbReference type="Proteomes" id="UP000223913">
    <property type="component" value="Unassembled WGS sequence"/>
</dbReference>
<dbReference type="GO" id="GO:0008616">
    <property type="term" value="P:tRNA queuosine(34) biosynthetic process"/>
    <property type="evidence" value="ECO:0007669"/>
    <property type="project" value="UniProtKB-KW"/>
</dbReference>
<keyword evidence="2 5" id="KW-0808">Transferase</keyword>
<reference evidence="5 6" key="1">
    <citation type="submission" date="2017-10" db="EMBL/GenBank/DDBJ databases">
        <title>The draft genome sequence of Lewinella nigricans NBRC 102662.</title>
        <authorList>
            <person name="Wang K."/>
        </authorList>
    </citation>
    <scope>NUCLEOTIDE SEQUENCE [LARGE SCALE GENOMIC DNA]</scope>
    <source>
        <strain evidence="5 6">NBRC 102662</strain>
    </source>
</reference>
<evidence type="ECO:0000256" key="4">
    <source>
        <dbReference type="ARBA" id="ARBA00022785"/>
    </source>
</evidence>
<keyword evidence="1" id="KW-0963">Cytoplasm</keyword>
<comment type="caution">
    <text evidence="5">The sequence shown here is derived from an EMBL/GenBank/DDBJ whole genome shotgun (WGS) entry which is preliminary data.</text>
</comment>
<dbReference type="InterPro" id="IPR003699">
    <property type="entry name" value="QueA"/>
</dbReference>
<evidence type="ECO:0000313" key="6">
    <source>
        <dbReference type="Proteomes" id="UP000223913"/>
    </source>
</evidence>
<dbReference type="SUPFAM" id="SSF111337">
    <property type="entry name" value="QueA-like"/>
    <property type="match status" value="1"/>
</dbReference>
<proteinExistence type="predicted"/>
<dbReference type="OrthoDB" id="9805933at2"/>
<keyword evidence="4" id="KW-0671">Queuosine biosynthesis</keyword>